<organism evidence="1 2">
    <name type="scientific">Magnetospirillum sulfuroxidans</name>
    <dbReference type="NCBI Taxonomy" id="611300"/>
    <lineage>
        <taxon>Bacteria</taxon>
        <taxon>Pseudomonadati</taxon>
        <taxon>Pseudomonadota</taxon>
        <taxon>Alphaproteobacteria</taxon>
        <taxon>Rhodospirillales</taxon>
        <taxon>Rhodospirillaceae</taxon>
        <taxon>Magnetospirillum</taxon>
    </lineage>
</organism>
<reference evidence="1 2" key="1">
    <citation type="submission" date="2021-04" db="EMBL/GenBank/DDBJ databases">
        <title>Magnetospirillum sulfuroxidans sp. nov., a facultative chemolithoautotrophic sulfur-oxidizing alphaproteobacterium isolated from freshwater sediment and proposals for Paramagetospirillum gen. nov., and Magnetospirillaceae fam. nov.</title>
        <authorList>
            <person name="Koziaeva V."/>
            <person name="Geelhoed J.S."/>
            <person name="Sorokin D.Y."/>
            <person name="Grouzdev D.S."/>
        </authorList>
    </citation>
    <scope>NUCLEOTIDE SEQUENCE [LARGE SCALE GENOMIC DNA]</scope>
    <source>
        <strain evidence="1 2">J10</strain>
    </source>
</reference>
<evidence type="ECO:0000313" key="2">
    <source>
        <dbReference type="Proteomes" id="UP000680714"/>
    </source>
</evidence>
<gene>
    <name evidence="1" type="ORF">KEC16_03755</name>
</gene>
<protein>
    <submittedName>
        <fullName evidence="1">Uncharacterized protein</fullName>
    </submittedName>
</protein>
<comment type="caution">
    <text evidence="1">The sequence shown here is derived from an EMBL/GenBank/DDBJ whole genome shotgun (WGS) entry which is preliminary data.</text>
</comment>
<dbReference type="Proteomes" id="UP000680714">
    <property type="component" value="Unassembled WGS sequence"/>
</dbReference>
<accession>A0ABS5I8Q5</accession>
<evidence type="ECO:0000313" key="1">
    <source>
        <dbReference type="EMBL" id="MBR9970826.1"/>
    </source>
</evidence>
<name>A0ABS5I8Q5_9PROT</name>
<dbReference type="EMBL" id="JAGTUF010000001">
    <property type="protein sequence ID" value="MBR9970826.1"/>
    <property type="molecule type" value="Genomic_DNA"/>
</dbReference>
<sequence>MWSAWVDIARQRLTAGDDDRARFAAFVANDCDGTPCPFTDPLLVAGWNHAEAVRSTLAARAGAVSSSWRPRAAGRTHAVHTAEAGREFDL</sequence>
<proteinExistence type="predicted"/>
<keyword evidence="2" id="KW-1185">Reference proteome</keyword>
<dbReference type="RefSeq" id="WP_211546281.1">
    <property type="nucleotide sequence ID" value="NZ_JAGTUF010000001.1"/>
</dbReference>